<evidence type="ECO:0000256" key="2">
    <source>
        <dbReference type="ARBA" id="ARBA00001947"/>
    </source>
</evidence>
<dbReference type="Pfam" id="PF00245">
    <property type="entry name" value="Alk_phosphatase"/>
    <property type="match status" value="1"/>
</dbReference>
<evidence type="ECO:0000256" key="9">
    <source>
        <dbReference type="RuleBase" id="RU003946"/>
    </source>
</evidence>
<keyword evidence="13" id="KW-1185">Reference proteome</keyword>
<accession>A0ABU5ITJ4</accession>
<dbReference type="Gene3D" id="1.10.60.40">
    <property type="match status" value="1"/>
</dbReference>
<keyword evidence="5" id="KW-0479">Metal-binding</keyword>
<dbReference type="InterPro" id="IPR001952">
    <property type="entry name" value="Alkaline_phosphatase"/>
</dbReference>
<dbReference type="InterPro" id="IPR018299">
    <property type="entry name" value="Alkaline_phosphatase_AS"/>
</dbReference>
<feature type="compositionally biased region" description="Basic and acidic residues" evidence="10">
    <location>
        <begin position="26"/>
        <end position="38"/>
    </location>
</feature>
<keyword evidence="11" id="KW-0732">Signal</keyword>
<dbReference type="PANTHER" id="PTHR11596">
    <property type="entry name" value="ALKALINE PHOSPHATASE"/>
    <property type="match status" value="1"/>
</dbReference>
<evidence type="ECO:0000313" key="13">
    <source>
        <dbReference type="Proteomes" id="UP001290455"/>
    </source>
</evidence>
<evidence type="ECO:0000256" key="11">
    <source>
        <dbReference type="SAM" id="SignalP"/>
    </source>
</evidence>
<keyword evidence="4" id="KW-0597">Phosphoprotein</keyword>
<dbReference type="SMART" id="SM00098">
    <property type="entry name" value="alkPPc"/>
    <property type="match status" value="1"/>
</dbReference>
<evidence type="ECO:0000256" key="5">
    <source>
        <dbReference type="ARBA" id="ARBA00022723"/>
    </source>
</evidence>
<dbReference type="EC" id="3.1.3.1" evidence="12"/>
<evidence type="ECO:0000256" key="10">
    <source>
        <dbReference type="SAM" id="MobiDB-lite"/>
    </source>
</evidence>
<dbReference type="PROSITE" id="PS00123">
    <property type="entry name" value="ALKALINE_PHOSPHATASE"/>
    <property type="match status" value="1"/>
</dbReference>
<dbReference type="RefSeq" id="WP_322444760.1">
    <property type="nucleotide sequence ID" value="NZ_JAXOFX010000001.1"/>
</dbReference>
<evidence type="ECO:0000256" key="3">
    <source>
        <dbReference type="ARBA" id="ARBA00005984"/>
    </source>
</evidence>
<feature type="signal peptide" evidence="11">
    <location>
        <begin position="1"/>
        <end position="20"/>
    </location>
</feature>
<keyword evidence="6 12" id="KW-0378">Hydrolase</keyword>
<feature type="compositionally biased region" description="Polar residues" evidence="10">
    <location>
        <begin position="80"/>
        <end position="125"/>
    </location>
</feature>
<evidence type="ECO:0000256" key="1">
    <source>
        <dbReference type="ARBA" id="ARBA00001946"/>
    </source>
</evidence>
<dbReference type="EMBL" id="JAXOFX010000001">
    <property type="protein sequence ID" value="MDZ5470459.1"/>
    <property type="molecule type" value="Genomic_DNA"/>
</dbReference>
<dbReference type="InterPro" id="IPR017850">
    <property type="entry name" value="Alkaline_phosphatase_core_sf"/>
</dbReference>
<feature type="region of interest" description="Disordered" evidence="10">
    <location>
        <begin position="26"/>
        <end position="128"/>
    </location>
</feature>
<organism evidence="12 13">
    <name type="scientific">Robertmurraya mangrovi</name>
    <dbReference type="NCBI Taxonomy" id="3098077"/>
    <lineage>
        <taxon>Bacteria</taxon>
        <taxon>Bacillati</taxon>
        <taxon>Bacillota</taxon>
        <taxon>Bacilli</taxon>
        <taxon>Bacillales</taxon>
        <taxon>Bacillaceae</taxon>
        <taxon>Robertmurraya</taxon>
    </lineage>
</organism>
<reference evidence="12 13" key="1">
    <citation type="submission" date="2023-11" db="EMBL/GenBank/DDBJ databases">
        <title>Bacillus jintuensis, isolated from a mudflat on the Beibu Gulf coast.</title>
        <authorList>
            <person name="Li M."/>
        </authorList>
    </citation>
    <scope>NUCLEOTIDE SEQUENCE [LARGE SCALE GENOMIC DNA]</scope>
    <source>
        <strain evidence="12 13">31A1R</strain>
    </source>
</reference>
<comment type="caution">
    <text evidence="12">The sequence shown here is derived from an EMBL/GenBank/DDBJ whole genome shotgun (WGS) entry which is preliminary data.</text>
</comment>
<keyword evidence="8" id="KW-0460">Magnesium</keyword>
<feature type="chain" id="PRO_5046511849" evidence="11">
    <location>
        <begin position="21"/>
        <end position="573"/>
    </location>
</feature>
<keyword evidence="7" id="KW-0862">Zinc</keyword>
<name>A0ABU5ITJ4_9BACI</name>
<evidence type="ECO:0000256" key="8">
    <source>
        <dbReference type="ARBA" id="ARBA00022842"/>
    </source>
</evidence>
<dbReference type="GO" id="GO:0004035">
    <property type="term" value="F:alkaline phosphatase activity"/>
    <property type="evidence" value="ECO:0007669"/>
    <property type="project" value="UniProtKB-EC"/>
</dbReference>
<dbReference type="PRINTS" id="PR00113">
    <property type="entry name" value="ALKPHPHTASE"/>
</dbReference>
<dbReference type="CDD" id="cd16012">
    <property type="entry name" value="ALP"/>
    <property type="match status" value="1"/>
</dbReference>
<dbReference type="Proteomes" id="UP001290455">
    <property type="component" value="Unassembled WGS sequence"/>
</dbReference>
<dbReference type="SUPFAM" id="SSF53649">
    <property type="entry name" value="Alkaline phosphatase-like"/>
    <property type="match status" value="1"/>
</dbReference>
<comment type="similarity">
    <text evidence="3 9">Belongs to the alkaline phosphatase family.</text>
</comment>
<evidence type="ECO:0000256" key="4">
    <source>
        <dbReference type="ARBA" id="ARBA00022553"/>
    </source>
</evidence>
<feature type="compositionally biased region" description="Basic and acidic residues" evidence="10">
    <location>
        <begin position="68"/>
        <end position="79"/>
    </location>
</feature>
<sequence length="573" mass="62631">MTARIFKALIIFTLMFSLTACNNKDEAKNKDKKKDEKTAQTTSNQKGKKIGLTPEPRHNPNSPNFINDTKDEIFSHDQGSRLNLTNEQGSGKTQAYQNPKQSRNSQNNKDSNFSLGNDYNNQASIRNVAPGKKPRNIIVLIGDGMGMGQMEVARLFEHGKEGRLFMQGLPHVALSQTYSADNTVTDSAAAGTAIATGNKTNNTMIGITPDGTDLSTILDASKAAGKKIGVVSTNTVTDATPAAFYASVKTRAGQDEIARQLFQKDLDVVLGGGRDYFTPKRQNGVDLIQGFKEKGYTYVTNRGELNAAEGTKLIGLFHDSFMNYKIDRDELNSTEPTLTEMTAKTIEFLSKDAAKNGFFAMIEGARIDHAAHAADFTSIWKETVEFDDAVRYAVEWAKKDGNTLVLALADHETMGITATEPMQIAQLKNVAVSPEYMGSQLKWDKDKNVFTAESVKDVFSRFANINLNEEQITQFNRRVLDSQGKQVPPHILGWEIGTIIAETYHAGALNTEIRSLSPTGGHSANMVPIFGYGVGADNFEGVLDNTNLSKMIAQLAGYNMEGGKRTPPGQGNK</sequence>
<gene>
    <name evidence="12" type="ORF">SM124_01735</name>
</gene>
<dbReference type="Gene3D" id="3.40.720.10">
    <property type="entry name" value="Alkaline Phosphatase, subunit A"/>
    <property type="match status" value="1"/>
</dbReference>
<evidence type="ECO:0000313" key="12">
    <source>
        <dbReference type="EMBL" id="MDZ5470459.1"/>
    </source>
</evidence>
<protein>
    <submittedName>
        <fullName evidence="12">Alkaline phosphatase</fullName>
        <ecNumber evidence="12">3.1.3.1</ecNumber>
    </submittedName>
</protein>
<comment type="cofactor">
    <cofactor evidence="2">
        <name>Zn(2+)</name>
        <dbReference type="ChEBI" id="CHEBI:29105"/>
    </cofactor>
</comment>
<evidence type="ECO:0000256" key="7">
    <source>
        <dbReference type="ARBA" id="ARBA00022833"/>
    </source>
</evidence>
<proteinExistence type="inferred from homology"/>
<dbReference type="PANTHER" id="PTHR11596:SF5">
    <property type="entry name" value="ALKALINE PHOSPHATASE"/>
    <property type="match status" value="1"/>
</dbReference>
<dbReference type="PROSITE" id="PS51257">
    <property type="entry name" value="PROKAR_LIPOPROTEIN"/>
    <property type="match status" value="1"/>
</dbReference>
<evidence type="ECO:0000256" key="6">
    <source>
        <dbReference type="ARBA" id="ARBA00022801"/>
    </source>
</evidence>
<comment type="cofactor">
    <cofactor evidence="1">
        <name>Mg(2+)</name>
        <dbReference type="ChEBI" id="CHEBI:18420"/>
    </cofactor>
</comment>